<comment type="caution">
    <text evidence="2">The sequence shown here is derived from an EMBL/GenBank/DDBJ whole genome shotgun (WGS) entry which is preliminary data.</text>
</comment>
<reference evidence="2" key="1">
    <citation type="submission" date="2020-10" db="EMBL/GenBank/DDBJ databases">
        <authorList>
            <person name="Gilroy R."/>
        </authorList>
    </citation>
    <scope>NUCLEOTIDE SEQUENCE</scope>
    <source>
        <strain evidence="2">ChiBcec7-5410</strain>
    </source>
</reference>
<dbReference type="InterPro" id="IPR036812">
    <property type="entry name" value="NAD(P)_OxRdtase_dom_sf"/>
</dbReference>
<dbReference type="EMBL" id="DVLW01000055">
    <property type="protein sequence ID" value="HIT93963.1"/>
    <property type="molecule type" value="Genomic_DNA"/>
</dbReference>
<evidence type="ECO:0000313" key="3">
    <source>
        <dbReference type="Proteomes" id="UP000824160"/>
    </source>
</evidence>
<dbReference type="GO" id="GO:0016491">
    <property type="term" value="F:oxidoreductase activity"/>
    <property type="evidence" value="ECO:0007669"/>
    <property type="project" value="InterPro"/>
</dbReference>
<dbReference type="PROSITE" id="PS51257">
    <property type="entry name" value="PROKAR_LIPOPROTEIN"/>
    <property type="match status" value="1"/>
</dbReference>
<dbReference type="InterPro" id="IPR050523">
    <property type="entry name" value="AKR_Detox_Biosynth"/>
</dbReference>
<name>A0A9D1H5D8_9FIRM</name>
<protein>
    <submittedName>
        <fullName evidence="2">Aldo/keto reductase</fullName>
    </submittedName>
</protein>
<organism evidence="2 3">
    <name type="scientific">Candidatus Faecivivens stercoripullorum</name>
    <dbReference type="NCBI Taxonomy" id="2840805"/>
    <lineage>
        <taxon>Bacteria</taxon>
        <taxon>Bacillati</taxon>
        <taxon>Bacillota</taxon>
        <taxon>Clostridia</taxon>
        <taxon>Eubacteriales</taxon>
        <taxon>Oscillospiraceae</taxon>
        <taxon>Oscillospiraceae incertae sedis</taxon>
        <taxon>Candidatus Faecivivens</taxon>
    </lineage>
</organism>
<accession>A0A9D1H5D8</accession>
<dbReference type="InterPro" id="IPR023210">
    <property type="entry name" value="NADP_OxRdtase_dom"/>
</dbReference>
<evidence type="ECO:0000313" key="2">
    <source>
        <dbReference type="EMBL" id="HIT93963.1"/>
    </source>
</evidence>
<gene>
    <name evidence="2" type="ORF">IAC43_02135</name>
</gene>
<feature type="domain" description="NADP-dependent oxidoreductase" evidence="1">
    <location>
        <begin position="16"/>
        <end position="294"/>
    </location>
</feature>
<dbReference type="Gene3D" id="3.20.20.100">
    <property type="entry name" value="NADP-dependent oxidoreductase domain"/>
    <property type="match status" value="1"/>
</dbReference>
<dbReference type="InterPro" id="IPR020471">
    <property type="entry name" value="AKR"/>
</dbReference>
<dbReference type="Proteomes" id="UP000824160">
    <property type="component" value="Unassembled WGS sequence"/>
</dbReference>
<proteinExistence type="predicted"/>
<dbReference type="PRINTS" id="PR00069">
    <property type="entry name" value="ALDKETRDTASE"/>
</dbReference>
<dbReference type="AlphaFoldDB" id="A0A9D1H5D8"/>
<evidence type="ECO:0000259" key="1">
    <source>
        <dbReference type="Pfam" id="PF00248"/>
    </source>
</evidence>
<dbReference type="Pfam" id="PF00248">
    <property type="entry name" value="Aldo_ket_red"/>
    <property type="match status" value="1"/>
</dbReference>
<sequence length="306" mass="34588">MKTIPLGKSGLQVPAIAVGCMRIGEMPAEKLAEQIRWYLEHGLNFFDHADIYGGGRCEENFRDAFRQTGFDREQVIIQSKCGIRQGFYDFSKEYILSSVDGILQRLGTDYLDVLVLHRPDALMEPEEVAEAFDRLEQSGKVRHFGVSNHRPAQIELLQKYLHQKLSVNQMQLSIPCSSMISAGMEANMMTDGAVDRDGSVLDYCRLHDITIQTWSPFQYGFFEGVFVGNREKFPELNQVLDELSEKYGATPTGIATAWILRHPAKMQMVAGTTNLGRMAEIVRGSEITLERADWYKLYLSAGHILP</sequence>
<reference evidence="2" key="2">
    <citation type="journal article" date="2021" name="PeerJ">
        <title>Extensive microbial diversity within the chicken gut microbiome revealed by metagenomics and culture.</title>
        <authorList>
            <person name="Gilroy R."/>
            <person name="Ravi A."/>
            <person name="Getino M."/>
            <person name="Pursley I."/>
            <person name="Horton D.L."/>
            <person name="Alikhan N.F."/>
            <person name="Baker D."/>
            <person name="Gharbi K."/>
            <person name="Hall N."/>
            <person name="Watson M."/>
            <person name="Adriaenssens E.M."/>
            <person name="Foster-Nyarko E."/>
            <person name="Jarju S."/>
            <person name="Secka A."/>
            <person name="Antonio M."/>
            <person name="Oren A."/>
            <person name="Chaudhuri R.R."/>
            <person name="La Ragione R."/>
            <person name="Hildebrand F."/>
            <person name="Pallen M.J."/>
        </authorList>
    </citation>
    <scope>NUCLEOTIDE SEQUENCE</scope>
    <source>
        <strain evidence="2">ChiBcec7-5410</strain>
    </source>
</reference>
<dbReference type="PANTHER" id="PTHR43364:SF1">
    <property type="entry name" value="OXIDOREDUCTASE YDHF"/>
    <property type="match status" value="1"/>
</dbReference>
<dbReference type="CDD" id="cd19092">
    <property type="entry name" value="AKR_BsYcsN_EcYdhF-like"/>
    <property type="match status" value="1"/>
</dbReference>
<dbReference type="SUPFAM" id="SSF51430">
    <property type="entry name" value="NAD(P)-linked oxidoreductase"/>
    <property type="match status" value="1"/>
</dbReference>
<dbReference type="GO" id="GO:0005829">
    <property type="term" value="C:cytosol"/>
    <property type="evidence" value="ECO:0007669"/>
    <property type="project" value="TreeGrafter"/>
</dbReference>
<dbReference type="PANTHER" id="PTHR43364">
    <property type="entry name" value="NADH-SPECIFIC METHYLGLYOXAL REDUCTASE-RELATED"/>
    <property type="match status" value="1"/>
</dbReference>